<feature type="non-terminal residue" evidence="1">
    <location>
        <position position="1"/>
    </location>
</feature>
<reference evidence="1" key="1">
    <citation type="journal article" date="2023" name="IScience">
        <title>Live-bearing cockroach genome reveals convergent evolutionary mechanisms linked to viviparity in insects and beyond.</title>
        <authorList>
            <person name="Fouks B."/>
            <person name="Harrison M.C."/>
            <person name="Mikhailova A.A."/>
            <person name="Marchal E."/>
            <person name="English S."/>
            <person name="Carruthers M."/>
            <person name="Jennings E.C."/>
            <person name="Chiamaka E.L."/>
            <person name="Frigard R.A."/>
            <person name="Pippel M."/>
            <person name="Attardo G.M."/>
            <person name="Benoit J.B."/>
            <person name="Bornberg-Bauer E."/>
            <person name="Tobe S.S."/>
        </authorList>
    </citation>
    <scope>NUCLEOTIDE SEQUENCE</scope>
    <source>
        <strain evidence="1">Stay&amp;Tobe</strain>
    </source>
</reference>
<protein>
    <submittedName>
        <fullName evidence="1">Uncharacterized protein</fullName>
    </submittedName>
</protein>
<reference evidence="1" key="2">
    <citation type="submission" date="2023-05" db="EMBL/GenBank/DDBJ databases">
        <authorList>
            <person name="Fouks B."/>
        </authorList>
    </citation>
    <scope>NUCLEOTIDE SEQUENCE</scope>
    <source>
        <strain evidence="1">Stay&amp;Tobe</strain>
        <tissue evidence="1">Testes</tissue>
    </source>
</reference>
<keyword evidence="2" id="KW-1185">Reference proteome</keyword>
<dbReference type="AlphaFoldDB" id="A0AAD8EB11"/>
<sequence length="86" mass="10056">WSLTSVHSSRGVNRWLLTSVHYSRGVNRERCLYAALDFLRKKSAQDVRSHLPLREKITRGIYFNHVLKIIPGFTNVCNTNIVFIKR</sequence>
<evidence type="ECO:0000313" key="1">
    <source>
        <dbReference type="EMBL" id="KAJ9583723.1"/>
    </source>
</evidence>
<feature type="non-terminal residue" evidence="1">
    <location>
        <position position="86"/>
    </location>
</feature>
<name>A0AAD8EB11_DIPPU</name>
<proteinExistence type="predicted"/>
<organism evidence="1 2">
    <name type="scientific">Diploptera punctata</name>
    <name type="common">Pacific beetle cockroach</name>
    <dbReference type="NCBI Taxonomy" id="6984"/>
    <lineage>
        <taxon>Eukaryota</taxon>
        <taxon>Metazoa</taxon>
        <taxon>Ecdysozoa</taxon>
        <taxon>Arthropoda</taxon>
        <taxon>Hexapoda</taxon>
        <taxon>Insecta</taxon>
        <taxon>Pterygota</taxon>
        <taxon>Neoptera</taxon>
        <taxon>Polyneoptera</taxon>
        <taxon>Dictyoptera</taxon>
        <taxon>Blattodea</taxon>
        <taxon>Blaberoidea</taxon>
        <taxon>Blaberidae</taxon>
        <taxon>Diplopterinae</taxon>
        <taxon>Diploptera</taxon>
    </lineage>
</organism>
<comment type="caution">
    <text evidence="1">The sequence shown here is derived from an EMBL/GenBank/DDBJ whole genome shotgun (WGS) entry which is preliminary data.</text>
</comment>
<gene>
    <name evidence="1" type="ORF">L9F63_021944</name>
</gene>
<dbReference type="Proteomes" id="UP001233999">
    <property type="component" value="Unassembled WGS sequence"/>
</dbReference>
<accession>A0AAD8EB11</accession>
<evidence type="ECO:0000313" key="2">
    <source>
        <dbReference type="Proteomes" id="UP001233999"/>
    </source>
</evidence>
<dbReference type="EMBL" id="JASPKZ010007539">
    <property type="protein sequence ID" value="KAJ9583723.1"/>
    <property type="molecule type" value="Genomic_DNA"/>
</dbReference>